<dbReference type="PANTHER" id="PTHR12606">
    <property type="entry name" value="SENTRIN/SUMO-SPECIFIC PROTEASE"/>
    <property type="match status" value="1"/>
</dbReference>
<evidence type="ECO:0000256" key="3">
    <source>
        <dbReference type="ARBA" id="ARBA00022801"/>
    </source>
</evidence>
<dbReference type="InterPro" id="IPR003653">
    <property type="entry name" value="Peptidase_C48_C"/>
</dbReference>
<dbReference type="GO" id="GO:0080090">
    <property type="term" value="P:regulation of primary metabolic process"/>
    <property type="evidence" value="ECO:0007669"/>
    <property type="project" value="UniProtKB-ARBA"/>
</dbReference>
<feature type="compositionally biased region" description="Polar residues" evidence="6">
    <location>
        <begin position="10"/>
        <end position="27"/>
    </location>
</feature>
<keyword evidence="9" id="KW-1185">Reference proteome</keyword>
<feature type="region of interest" description="Disordered" evidence="6">
    <location>
        <begin position="264"/>
        <end position="290"/>
    </location>
</feature>
<evidence type="ECO:0000256" key="1">
    <source>
        <dbReference type="ARBA" id="ARBA00005234"/>
    </source>
</evidence>
<evidence type="ECO:0000256" key="5">
    <source>
        <dbReference type="SAM" id="Coils"/>
    </source>
</evidence>
<evidence type="ECO:0000259" key="7">
    <source>
        <dbReference type="PROSITE" id="PS50600"/>
    </source>
</evidence>
<dbReference type="GO" id="GO:0006508">
    <property type="term" value="P:proteolysis"/>
    <property type="evidence" value="ECO:0007669"/>
    <property type="project" value="UniProtKB-KW"/>
</dbReference>
<dbReference type="AlphaFoldDB" id="A0A2T7PBE1"/>
<dbReference type="Gene3D" id="3.40.395.10">
    <property type="entry name" value="Adenoviral Proteinase, Chain A"/>
    <property type="match status" value="1"/>
</dbReference>
<dbReference type="PANTHER" id="PTHR12606:SF141">
    <property type="entry name" value="GH15225P-RELATED"/>
    <property type="match status" value="1"/>
</dbReference>
<protein>
    <recommendedName>
        <fullName evidence="7">Ubiquitin-like protease family profile domain-containing protein</fullName>
    </recommendedName>
</protein>
<proteinExistence type="inferred from homology"/>
<evidence type="ECO:0000256" key="4">
    <source>
        <dbReference type="ARBA" id="ARBA00022807"/>
    </source>
</evidence>
<comment type="similarity">
    <text evidence="1">Belongs to the peptidase C48 family.</text>
</comment>
<keyword evidence="2" id="KW-0645">Protease</keyword>
<dbReference type="PROSITE" id="PS50600">
    <property type="entry name" value="ULP_PROTEASE"/>
    <property type="match status" value="1"/>
</dbReference>
<accession>A0A2T7PBE1</accession>
<dbReference type="OrthoDB" id="1939479at2759"/>
<dbReference type="Pfam" id="PF02902">
    <property type="entry name" value="Peptidase_C48"/>
    <property type="match status" value="1"/>
</dbReference>
<dbReference type="FunFam" id="3.40.395.10:FF:000001">
    <property type="entry name" value="Sentrin-specific protease 1"/>
    <property type="match status" value="1"/>
</dbReference>
<keyword evidence="3" id="KW-0378">Hydrolase</keyword>
<evidence type="ECO:0000256" key="6">
    <source>
        <dbReference type="SAM" id="MobiDB-lite"/>
    </source>
</evidence>
<dbReference type="GO" id="GO:0016926">
    <property type="term" value="P:protein desumoylation"/>
    <property type="evidence" value="ECO:0007669"/>
    <property type="project" value="TreeGrafter"/>
</dbReference>
<dbReference type="STRING" id="400727.A0A2T7PBE1"/>
<evidence type="ECO:0000313" key="8">
    <source>
        <dbReference type="EMBL" id="PVD30722.1"/>
    </source>
</evidence>
<feature type="compositionally biased region" description="Polar residues" evidence="6">
    <location>
        <begin position="275"/>
        <end position="285"/>
    </location>
</feature>
<feature type="coiled-coil region" evidence="5">
    <location>
        <begin position="302"/>
        <end position="340"/>
    </location>
</feature>
<feature type="region of interest" description="Disordered" evidence="6">
    <location>
        <begin position="1"/>
        <end position="76"/>
    </location>
</feature>
<feature type="compositionally biased region" description="Low complexity" evidence="6">
    <location>
        <begin position="92"/>
        <end position="106"/>
    </location>
</feature>
<dbReference type="Proteomes" id="UP000245119">
    <property type="component" value="Linkage Group LG5"/>
</dbReference>
<keyword evidence="5" id="KW-0175">Coiled coil</keyword>
<reference evidence="8 9" key="1">
    <citation type="submission" date="2018-04" db="EMBL/GenBank/DDBJ databases">
        <title>The genome of golden apple snail Pomacea canaliculata provides insight into stress tolerance and invasive adaptation.</title>
        <authorList>
            <person name="Liu C."/>
            <person name="Liu B."/>
            <person name="Ren Y."/>
            <person name="Zhang Y."/>
            <person name="Wang H."/>
            <person name="Li S."/>
            <person name="Jiang F."/>
            <person name="Yin L."/>
            <person name="Zhang G."/>
            <person name="Qian W."/>
            <person name="Fan W."/>
        </authorList>
    </citation>
    <scope>NUCLEOTIDE SEQUENCE [LARGE SCALE GENOMIC DNA]</scope>
    <source>
        <strain evidence="8">SZHN2017</strain>
        <tissue evidence="8">Muscle</tissue>
    </source>
</reference>
<organism evidence="8 9">
    <name type="scientific">Pomacea canaliculata</name>
    <name type="common">Golden apple snail</name>
    <dbReference type="NCBI Taxonomy" id="400727"/>
    <lineage>
        <taxon>Eukaryota</taxon>
        <taxon>Metazoa</taxon>
        <taxon>Spiralia</taxon>
        <taxon>Lophotrochozoa</taxon>
        <taxon>Mollusca</taxon>
        <taxon>Gastropoda</taxon>
        <taxon>Caenogastropoda</taxon>
        <taxon>Architaenioglossa</taxon>
        <taxon>Ampullarioidea</taxon>
        <taxon>Ampullariidae</taxon>
        <taxon>Pomacea</taxon>
    </lineage>
</organism>
<evidence type="ECO:0000256" key="2">
    <source>
        <dbReference type="ARBA" id="ARBA00022670"/>
    </source>
</evidence>
<feature type="domain" description="Ubiquitin-like protease family profile" evidence="7">
    <location>
        <begin position="403"/>
        <end position="565"/>
    </location>
</feature>
<dbReference type="GO" id="GO:0005634">
    <property type="term" value="C:nucleus"/>
    <property type="evidence" value="ECO:0007669"/>
    <property type="project" value="TreeGrafter"/>
</dbReference>
<dbReference type="EMBL" id="PZQS01000005">
    <property type="protein sequence ID" value="PVD30722.1"/>
    <property type="molecule type" value="Genomic_DNA"/>
</dbReference>
<sequence length="585" mass="67057">MPQDNYYSHPIQQHSRWSRGGQHSSSQWDREREKQRLVGQSSSTTSTATNGNSPHSHSRNLDRLGRTPICSQNGADMNGDLYIVERPSITDSSAQSSRRSSFSSSRAGHSGKKTTVEQCFKLKEREQYLKLLQQHTTVDLGYHNNHSVISPSHLVSVNNEHQAHRTLETLQPETPKGHSNVLSVVKSDKTQTSRYRAAPSRVLQATSVLETVDDSALSSKSRSMHDIFIVPRVPGKTMPIHSTPLPRKGQQYQNCPQAISKEKAIQRPESDRPLNKSNTGQTSRPPVSLDFKSSEYLNGDWLSKMSSKYEEAERERKRLIKEAEAKKKLLEERRESRLGNLDKKLREQMRLFDEEQEVIEETPLPKLEEETKLPELTEEMERVINKAFDGGPPTQILSEAFRLQIRRSDIATLHGLNWLNDEVINFYMNLLMERGQQQGFPKVYAFNTFFYPKLTSGGHAAVKRWTRRIDIFSHHYLIMPVHLGVHWCLCVVFMKDKKICYYDSMGGNNDQCLNAVRQYLYDESKEKRNVELDLSEWTTEIIKDIPQQMNGSDCGMFSCMYAECITRGAKITFSQICTCHLTTQP</sequence>
<dbReference type="GO" id="GO:0016929">
    <property type="term" value="F:deSUMOylase activity"/>
    <property type="evidence" value="ECO:0007669"/>
    <property type="project" value="TreeGrafter"/>
</dbReference>
<feature type="compositionally biased region" description="Basic and acidic residues" evidence="6">
    <location>
        <begin position="264"/>
        <end position="274"/>
    </location>
</feature>
<gene>
    <name evidence="8" type="ORF">C0Q70_09997</name>
</gene>
<dbReference type="InterPro" id="IPR038765">
    <property type="entry name" value="Papain-like_cys_pep_sf"/>
</dbReference>
<keyword evidence="4" id="KW-0788">Thiol protease</keyword>
<comment type="caution">
    <text evidence="8">The sequence shown here is derived from an EMBL/GenBank/DDBJ whole genome shotgun (WGS) entry which is preliminary data.</text>
</comment>
<dbReference type="GO" id="GO:0060255">
    <property type="term" value="P:regulation of macromolecule metabolic process"/>
    <property type="evidence" value="ECO:0007669"/>
    <property type="project" value="UniProtKB-ARBA"/>
</dbReference>
<name>A0A2T7PBE1_POMCA</name>
<dbReference type="SUPFAM" id="SSF54001">
    <property type="entry name" value="Cysteine proteinases"/>
    <property type="match status" value="1"/>
</dbReference>
<evidence type="ECO:0000313" key="9">
    <source>
        <dbReference type="Proteomes" id="UP000245119"/>
    </source>
</evidence>
<feature type="region of interest" description="Disordered" evidence="6">
    <location>
        <begin position="88"/>
        <end position="113"/>
    </location>
</feature>